<evidence type="ECO:0000313" key="1">
    <source>
        <dbReference type="EMBL" id="MBX22391.1"/>
    </source>
</evidence>
<protein>
    <submittedName>
        <fullName evidence="1">Uncharacterized protein</fullName>
    </submittedName>
</protein>
<dbReference type="AlphaFoldDB" id="A0A2P2LWP9"/>
<dbReference type="EMBL" id="GGEC01041907">
    <property type="protein sequence ID" value="MBX22391.1"/>
    <property type="molecule type" value="Transcribed_RNA"/>
</dbReference>
<reference evidence="1" key="1">
    <citation type="submission" date="2018-02" db="EMBL/GenBank/DDBJ databases">
        <title>Rhizophora mucronata_Transcriptome.</title>
        <authorList>
            <person name="Meera S.P."/>
            <person name="Sreeshan A."/>
            <person name="Augustine A."/>
        </authorList>
    </citation>
    <scope>NUCLEOTIDE SEQUENCE</scope>
    <source>
        <tissue evidence="1">Leaf</tissue>
    </source>
</reference>
<proteinExistence type="predicted"/>
<name>A0A2P2LWP9_RHIMU</name>
<accession>A0A2P2LWP9</accession>
<organism evidence="1">
    <name type="scientific">Rhizophora mucronata</name>
    <name type="common">Asiatic mangrove</name>
    <dbReference type="NCBI Taxonomy" id="61149"/>
    <lineage>
        <taxon>Eukaryota</taxon>
        <taxon>Viridiplantae</taxon>
        <taxon>Streptophyta</taxon>
        <taxon>Embryophyta</taxon>
        <taxon>Tracheophyta</taxon>
        <taxon>Spermatophyta</taxon>
        <taxon>Magnoliopsida</taxon>
        <taxon>eudicotyledons</taxon>
        <taxon>Gunneridae</taxon>
        <taxon>Pentapetalae</taxon>
        <taxon>rosids</taxon>
        <taxon>fabids</taxon>
        <taxon>Malpighiales</taxon>
        <taxon>Rhizophoraceae</taxon>
        <taxon>Rhizophora</taxon>
    </lineage>
</organism>
<sequence length="28" mass="3133">MAGSVKVLSILINCYRKCLVCLSMFQVI</sequence>